<protein>
    <submittedName>
        <fullName evidence="9">Ferric siderophore transport system, biopolymer transport protein ExbB</fullName>
    </submittedName>
</protein>
<dbReference type="GO" id="GO:0005886">
    <property type="term" value="C:plasma membrane"/>
    <property type="evidence" value="ECO:0007669"/>
    <property type="project" value="UniProtKB-SubCell"/>
</dbReference>
<dbReference type="InterPro" id="IPR050790">
    <property type="entry name" value="ExbB/TolQ_transport"/>
</dbReference>
<evidence type="ECO:0000256" key="3">
    <source>
        <dbReference type="ARBA" id="ARBA00022475"/>
    </source>
</evidence>
<comment type="similarity">
    <text evidence="2">Belongs to the ExbB/TolQ family.</text>
</comment>
<dbReference type="GO" id="GO:0017038">
    <property type="term" value="P:protein import"/>
    <property type="evidence" value="ECO:0007669"/>
    <property type="project" value="TreeGrafter"/>
</dbReference>
<reference evidence="9" key="1">
    <citation type="submission" date="2018-06" db="EMBL/GenBank/DDBJ databases">
        <authorList>
            <person name="Zhirakovskaya E."/>
        </authorList>
    </citation>
    <scope>NUCLEOTIDE SEQUENCE</scope>
</reference>
<organism evidence="9">
    <name type="scientific">hydrothermal vent metagenome</name>
    <dbReference type="NCBI Taxonomy" id="652676"/>
    <lineage>
        <taxon>unclassified sequences</taxon>
        <taxon>metagenomes</taxon>
        <taxon>ecological metagenomes</taxon>
    </lineage>
</organism>
<proteinExistence type="inferred from homology"/>
<gene>
    <name evidence="9" type="ORF">MNBD_GAMMA26-2511</name>
</gene>
<evidence type="ECO:0000256" key="6">
    <source>
        <dbReference type="ARBA" id="ARBA00023136"/>
    </source>
</evidence>
<keyword evidence="6 7" id="KW-0472">Membrane</keyword>
<dbReference type="Pfam" id="PF01618">
    <property type="entry name" value="MotA_ExbB"/>
    <property type="match status" value="1"/>
</dbReference>
<sequence>MYEHLGGMLRFLETGGPVLWPIGVVAFAIGALVIERYWYFQLNFPHQMIHMVARWKHRTDHSSWYAVQVREAMIAEAKISLNQGMTLIRMLVALCPMLGLLGTVTGMMEVFDVMAVLGTGNARAMASGIYQAIIPTMAGMIVALPGLYFMVGLQRKVERRVEKLTHRLVLA</sequence>
<name>A0A3B1B5I9_9ZZZZ</name>
<comment type="subcellular location">
    <subcellularLocation>
        <location evidence="1">Cell membrane</location>
        <topology evidence="1">Multi-pass membrane protein</topology>
    </subcellularLocation>
</comment>
<feature type="domain" description="MotA/TolQ/ExbB proton channel" evidence="8">
    <location>
        <begin position="61"/>
        <end position="164"/>
    </location>
</feature>
<dbReference type="EMBL" id="UOFX01000085">
    <property type="protein sequence ID" value="VAX11442.1"/>
    <property type="molecule type" value="Genomic_DNA"/>
</dbReference>
<evidence type="ECO:0000313" key="9">
    <source>
        <dbReference type="EMBL" id="VAX11442.1"/>
    </source>
</evidence>
<feature type="transmembrane region" description="Helical" evidence="7">
    <location>
        <begin position="87"/>
        <end position="108"/>
    </location>
</feature>
<dbReference type="PANTHER" id="PTHR30625">
    <property type="entry name" value="PROTEIN TOLQ"/>
    <property type="match status" value="1"/>
</dbReference>
<evidence type="ECO:0000259" key="8">
    <source>
        <dbReference type="Pfam" id="PF01618"/>
    </source>
</evidence>
<evidence type="ECO:0000256" key="4">
    <source>
        <dbReference type="ARBA" id="ARBA00022692"/>
    </source>
</evidence>
<keyword evidence="5 7" id="KW-1133">Transmembrane helix</keyword>
<feature type="transmembrane region" description="Helical" evidence="7">
    <location>
        <begin position="128"/>
        <end position="151"/>
    </location>
</feature>
<keyword evidence="4 7" id="KW-0812">Transmembrane</keyword>
<keyword evidence="3" id="KW-1003">Cell membrane</keyword>
<evidence type="ECO:0000256" key="2">
    <source>
        <dbReference type="ARBA" id="ARBA00010442"/>
    </source>
</evidence>
<evidence type="ECO:0000256" key="1">
    <source>
        <dbReference type="ARBA" id="ARBA00004651"/>
    </source>
</evidence>
<dbReference type="PANTHER" id="PTHR30625:SF18">
    <property type="entry name" value="TONB2 ENERGY TRANSDUCTION SYSTEM INNER MEMBRANE COMPONENT EXBB"/>
    <property type="match status" value="1"/>
</dbReference>
<evidence type="ECO:0000256" key="5">
    <source>
        <dbReference type="ARBA" id="ARBA00022989"/>
    </source>
</evidence>
<accession>A0A3B1B5I9</accession>
<feature type="transmembrane region" description="Helical" evidence="7">
    <location>
        <begin position="18"/>
        <end position="39"/>
    </location>
</feature>
<evidence type="ECO:0000256" key="7">
    <source>
        <dbReference type="SAM" id="Phobius"/>
    </source>
</evidence>
<dbReference type="AlphaFoldDB" id="A0A3B1B5I9"/>
<dbReference type="InterPro" id="IPR002898">
    <property type="entry name" value="MotA_ExbB_proton_chnl"/>
</dbReference>